<dbReference type="Proteomes" id="UP001454036">
    <property type="component" value="Unassembled WGS sequence"/>
</dbReference>
<protein>
    <submittedName>
        <fullName evidence="1">Uncharacterized protein</fullName>
    </submittedName>
</protein>
<gene>
    <name evidence="1" type="ORF">LIER_13947</name>
</gene>
<comment type="caution">
    <text evidence="1">The sequence shown here is derived from an EMBL/GenBank/DDBJ whole genome shotgun (WGS) entry which is preliminary data.</text>
</comment>
<name>A0AAV3Q2I4_LITER</name>
<organism evidence="1 2">
    <name type="scientific">Lithospermum erythrorhizon</name>
    <name type="common">Purple gromwell</name>
    <name type="synonym">Lithospermum officinale var. erythrorhizon</name>
    <dbReference type="NCBI Taxonomy" id="34254"/>
    <lineage>
        <taxon>Eukaryota</taxon>
        <taxon>Viridiplantae</taxon>
        <taxon>Streptophyta</taxon>
        <taxon>Embryophyta</taxon>
        <taxon>Tracheophyta</taxon>
        <taxon>Spermatophyta</taxon>
        <taxon>Magnoliopsida</taxon>
        <taxon>eudicotyledons</taxon>
        <taxon>Gunneridae</taxon>
        <taxon>Pentapetalae</taxon>
        <taxon>asterids</taxon>
        <taxon>lamiids</taxon>
        <taxon>Boraginales</taxon>
        <taxon>Boraginaceae</taxon>
        <taxon>Boraginoideae</taxon>
        <taxon>Lithospermeae</taxon>
        <taxon>Lithospermum</taxon>
    </lineage>
</organism>
<evidence type="ECO:0000313" key="2">
    <source>
        <dbReference type="Proteomes" id="UP001454036"/>
    </source>
</evidence>
<accession>A0AAV3Q2I4</accession>
<dbReference type="AlphaFoldDB" id="A0AAV3Q2I4"/>
<keyword evidence="2" id="KW-1185">Reference proteome</keyword>
<reference evidence="1 2" key="1">
    <citation type="submission" date="2024-01" db="EMBL/GenBank/DDBJ databases">
        <title>The complete chloroplast genome sequence of Lithospermum erythrorhizon: insights into the phylogenetic relationship among Boraginaceae species and the maternal lineages of purple gromwells.</title>
        <authorList>
            <person name="Okada T."/>
            <person name="Watanabe K."/>
        </authorList>
    </citation>
    <scope>NUCLEOTIDE SEQUENCE [LARGE SCALE GENOMIC DNA]</scope>
</reference>
<dbReference type="EMBL" id="BAABME010002865">
    <property type="protein sequence ID" value="GAA0156447.1"/>
    <property type="molecule type" value="Genomic_DNA"/>
</dbReference>
<proteinExistence type="predicted"/>
<sequence>MTCEVYQFGPEALWVVARIFDFEELDYRSSQTTPNDSPYFLVFDSGMWVLLGEPCPGFPPLLLSELRYVA</sequence>
<evidence type="ECO:0000313" key="1">
    <source>
        <dbReference type="EMBL" id="GAA0156447.1"/>
    </source>
</evidence>